<evidence type="ECO:0000313" key="2">
    <source>
        <dbReference type="Proteomes" id="UP000054321"/>
    </source>
</evidence>
<sequence length="453" mass="51471">SITRLYVTLDKWVAQGRYASDSTTNKSIETPAVDGKKEDQLDLSLVKAIHSFSARWLYLGDISRSKRQQHPYYDSITRHFWRIARKDMLKVINIISYRSILTLLIFGLTPIPTGLSKDEETDGVTGQICMRLGLEMLHQLRVQVSIPQFYNSKVLRSIKDGRLNAMAKDSYGEEFISIESAAYAAAMIFDNDPAIIEDCRFTLSSGLLGFESEPIFGLFKPQACIFHDATVEWRREGFNVSNENASRVVLATATWTYYFWKIIAIFKEALREGYDNKIVAKAYSAVLETIQKFKITYRPLMDICEQRLQFLPWRLKFGWYNTMLRYHLGILKLLEAIERNKHIDLLLNFKVERSDSEQGAINILKFGLDARAPVPKCCSEITTTKDGSVSMNVIGTASFIAIDPWPDNIITTVQLISTAINGGRKKGLIGPDAFDNLRDTLFQTVRQLPGSSK</sequence>
<feature type="non-terminal residue" evidence="1">
    <location>
        <position position="1"/>
    </location>
</feature>
<reference evidence="1 2" key="1">
    <citation type="submission" date="2014-04" db="EMBL/GenBank/DDBJ databases">
        <authorList>
            <consortium name="DOE Joint Genome Institute"/>
            <person name="Kuo A."/>
            <person name="Martino E."/>
            <person name="Perotto S."/>
            <person name="Kohler A."/>
            <person name="Nagy L.G."/>
            <person name="Floudas D."/>
            <person name="Copeland A."/>
            <person name="Barry K.W."/>
            <person name="Cichocki N."/>
            <person name="Veneault-Fourrey C."/>
            <person name="LaButti K."/>
            <person name="Lindquist E.A."/>
            <person name="Lipzen A."/>
            <person name="Lundell T."/>
            <person name="Morin E."/>
            <person name="Murat C."/>
            <person name="Sun H."/>
            <person name="Tunlid A."/>
            <person name="Henrissat B."/>
            <person name="Grigoriev I.V."/>
            <person name="Hibbett D.S."/>
            <person name="Martin F."/>
            <person name="Nordberg H.P."/>
            <person name="Cantor M.N."/>
            <person name="Hua S.X."/>
        </authorList>
    </citation>
    <scope>NUCLEOTIDE SEQUENCE [LARGE SCALE GENOMIC DNA]</scope>
    <source>
        <strain evidence="1 2">Zn</strain>
    </source>
</reference>
<dbReference type="EMBL" id="KN832892">
    <property type="protein sequence ID" value="KIM93845.1"/>
    <property type="molecule type" value="Genomic_DNA"/>
</dbReference>
<protein>
    <submittedName>
        <fullName evidence="1">Uncharacterized protein</fullName>
    </submittedName>
</protein>
<dbReference type="OrthoDB" id="5958943at2759"/>
<organism evidence="1 2">
    <name type="scientific">Oidiodendron maius (strain Zn)</name>
    <dbReference type="NCBI Taxonomy" id="913774"/>
    <lineage>
        <taxon>Eukaryota</taxon>
        <taxon>Fungi</taxon>
        <taxon>Dikarya</taxon>
        <taxon>Ascomycota</taxon>
        <taxon>Pezizomycotina</taxon>
        <taxon>Leotiomycetes</taxon>
        <taxon>Leotiomycetes incertae sedis</taxon>
        <taxon>Myxotrichaceae</taxon>
        <taxon>Oidiodendron</taxon>
    </lineage>
</organism>
<dbReference type="STRING" id="913774.A0A0C3GCF0"/>
<gene>
    <name evidence="1" type="ORF">OIDMADRAFT_69639</name>
</gene>
<dbReference type="InParanoid" id="A0A0C3GCF0"/>
<dbReference type="Proteomes" id="UP000054321">
    <property type="component" value="Unassembled WGS sequence"/>
</dbReference>
<evidence type="ECO:0000313" key="1">
    <source>
        <dbReference type="EMBL" id="KIM93845.1"/>
    </source>
</evidence>
<feature type="non-terminal residue" evidence="1">
    <location>
        <position position="453"/>
    </location>
</feature>
<dbReference type="HOGENOM" id="CLU_017201_1_0_1"/>
<name>A0A0C3GCF0_OIDMZ</name>
<proteinExistence type="predicted"/>
<dbReference type="AlphaFoldDB" id="A0A0C3GCF0"/>
<accession>A0A0C3GCF0</accession>
<keyword evidence="2" id="KW-1185">Reference proteome</keyword>
<reference evidence="2" key="2">
    <citation type="submission" date="2015-01" db="EMBL/GenBank/DDBJ databases">
        <title>Evolutionary Origins and Diversification of the Mycorrhizal Mutualists.</title>
        <authorList>
            <consortium name="DOE Joint Genome Institute"/>
            <consortium name="Mycorrhizal Genomics Consortium"/>
            <person name="Kohler A."/>
            <person name="Kuo A."/>
            <person name="Nagy L.G."/>
            <person name="Floudas D."/>
            <person name="Copeland A."/>
            <person name="Barry K.W."/>
            <person name="Cichocki N."/>
            <person name="Veneault-Fourrey C."/>
            <person name="LaButti K."/>
            <person name="Lindquist E.A."/>
            <person name="Lipzen A."/>
            <person name="Lundell T."/>
            <person name="Morin E."/>
            <person name="Murat C."/>
            <person name="Riley R."/>
            <person name="Ohm R."/>
            <person name="Sun H."/>
            <person name="Tunlid A."/>
            <person name="Henrissat B."/>
            <person name="Grigoriev I.V."/>
            <person name="Hibbett D.S."/>
            <person name="Martin F."/>
        </authorList>
    </citation>
    <scope>NUCLEOTIDE SEQUENCE [LARGE SCALE GENOMIC DNA]</scope>
    <source>
        <strain evidence="2">Zn</strain>
    </source>
</reference>